<dbReference type="Proteomes" id="UP000765509">
    <property type="component" value="Unassembled WGS sequence"/>
</dbReference>
<comment type="caution">
    <text evidence="2">The sequence shown here is derived from an EMBL/GenBank/DDBJ whole genome shotgun (WGS) entry which is preliminary data.</text>
</comment>
<feature type="compositionally biased region" description="Basic and acidic residues" evidence="1">
    <location>
        <begin position="79"/>
        <end position="99"/>
    </location>
</feature>
<keyword evidence="3" id="KW-1185">Reference proteome</keyword>
<dbReference type="AlphaFoldDB" id="A0A9Q3H6E2"/>
<dbReference type="EMBL" id="AVOT02011857">
    <property type="protein sequence ID" value="MBW0493001.1"/>
    <property type="molecule type" value="Genomic_DNA"/>
</dbReference>
<gene>
    <name evidence="2" type="ORF">O181_032716</name>
</gene>
<feature type="compositionally biased region" description="Acidic residues" evidence="1">
    <location>
        <begin position="13"/>
        <end position="26"/>
    </location>
</feature>
<feature type="region of interest" description="Disordered" evidence="1">
    <location>
        <begin position="72"/>
        <end position="99"/>
    </location>
</feature>
<name>A0A9Q3H6E2_9BASI</name>
<sequence length="136" mass="14752">MEGAAPFRRGGGLEEDQGEQSGETEVEAALAGAPKPSEAPNLAPSNKPLVSQAEQNFLKMMEKMTQFMGQLTQAVSPRDTSRAPEFKTPSIKEPHSFDDTKAYIMTQQASSLTGKRFCTQLPFSLLELENGLSLTS</sequence>
<reference evidence="2" key="1">
    <citation type="submission" date="2021-03" db="EMBL/GenBank/DDBJ databases">
        <title>Draft genome sequence of rust myrtle Austropuccinia psidii MF-1, a brazilian biotype.</title>
        <authorList>
            <person name="Quecine M.C."/>
            <person name="Pachon D.M.R."/>
            <person name="Bonatelli M.L."/>
            <person name="Correr F.H."/>
            <person name="Franceschini L.M."/>
            <person name="Leite T.F."/>
            <person name="Margarido G.R.A."/>
            <person name="Almeida C.A."/>
            <person name="Ferrarezi J.A."/>
            <person name="Labate C.A."/>
        </authorList>
    </citation>
    <scope>NUCLEOTIDE SEQUENCE</scope>
    <source>
        <strain evidence="2">MF-1</strain>
    </source>
</reference>
<feature type="region of interest" description="Disordered" evidence="1">
    <location>
        <begin position="1"/>
        <end position="50"/>
    </location>
</feature>
<evidence type="ECO:0000313" key="2">
    <source>
        <dbReference type="EMBL" id="MBW0493001.1"/>
    </source>
</evidence>
<proteinExistence type="predicted"/>
<organism evidence="2 3">
    <name type="scientific">Austropuccinia psidii MF-1</name>
    <dbReference type="NCBI Taxonomy" id="1389203"/>
    <lineage>
        <taxon>Eukaryota</taxon>
        <taxon>Fungi</taxon>
        <taxon>Dikarya</taxon>
        <taxon>Basidiomycota</taxon>
        <taxon>Pucciniomycotina</taxon>
        <taxon>Pucciniomycetes</taxon>
        <taxon>Pucciniales</taxon>
        <taxon>Sphaerophragmiaceae</taxon>
        <taxon>Austropuccinia</taxon>
    </lineage>
</organism>
<evidence type="ECO:0000256" key="1">
    <source>
        <dbReference type="SAM" id="MobiDB-lite"/>
    </source>
</evidence>
<accession>A0A9Q3H6E2</accession>
<evidence type="ECO:0000313" key="3">
    <source>
        <dbReference type="Proteomes" id="UP000765509"/>
    </source>
</evidence>
<protein>
    <submittedName>
        <fullName evidence="2">Uncharacterized protein</fullName>
    </submittedName>
</protein>